<dbReference type="EnsemblMetazoa" id="CLYHEMT001284.1">
    <property type="protein sequence ID" value="CLYHEMP001284.1"/>
    <property type="gene ID" value="CLYHEMG001284"/>
</dbReference>
<accession>A0A7M5V2H9</accession>
<dbReference type="SUPFAM" id="SSF54160">
    <property type="entry name" value="Chromo domain-like"/>
    <property type="match status" value="1"/>
</dbReference>
<evidence type="ECO:0000256" key="2">
    <source>
        <dbReference type="ARBA" id="ARBA00023242"/>
    </source>
</evidence>
<dbReference type="InterPro" id="IPR016197">
    <property type="entry name" value="Chromo-like_dom_sf"/>
</dbReference>
<protein>
    <recommendedName>
        <fullName evidence="3">Chromo domain-containing protein</fullName>
    </recommendedName>
</protein>
<comment type="subcellular location">
    <subcellularLocation>
        <location evidence="1">Nucleus</location>
    </subcellularLocation>
</comment>
<dbReference type="GO" id="GO:0005634">
    <property type="term" value="C:nucleus"/>
    <property type="evidence" value="ECO:0007669"/>
    <property type="project" value="UniProtKB-SubCell"/>
</dbReference>
<keyword evidence="5" id="KW-1185">Reference proteome</keyword>
<dbReference type="OrthoDB" id="5987469at2759"/>
<feature type="domain" description="Chromo" evidence="3">
    <location>
        <begin position="40"/>
        <end position="83"/>
    </location>
</feature>
<dbReference type="PROSITE" id="PS00598">
    <property type="entry name" value="CHROMO_1"/>
    <property type="match status" value="1"/>
</dbReference>
<keyword evidence="2" id="KW-0539">Nucleus</keyword>
<dbReference type="Pfam" id="PF00385">
    <property type="entry name" value="Chromo"/>
    <property type="match status" value="1"/>
</dbReference>
<evidence type="ECO:0000313" key="5">
    <source>
        <dbReference type="Proteomes" id="UP000594262"/>
    </source>
</evidence>
<dbReference type="PROSITE" id="PS50013">
    <property type="entry name" value="CHROMO_2"/>
    <property type="match status" value="1"/>
</dbReference>
<dbReference type="InterPro" id="IPR023780">
    <property type="entry name" value="Chromo_domain"/>
</dbReference>
<evidence type="ECO:0000256" key="1">
    <source>
        <dbReference type="ARBA" id="ARBA00004123"/>
    </source>
</evidence>
<dbReference type="Gene3D" id="2.40.50.40">
    <property type="match status" value="1"/>
</dbReference>
<organism evidence="4 5">
    <name type="scientific">Clytia hemisphaerica</name>
    <dbReference type="NCBI Taxonomy" id="252671"/>
    <lineage>
        <taxon>Eukaryota</taxon>
        <taxon>Metazoa</taxon>
        <taxon>Cnidaria</taxon>
        <taxon>Hydrozoa</taxon>
        <taxon>Hydroidolina</taxon>
        <taxon>Leptothecata</taxon>
        <taxon>Obeliida</taxon>
        <taxon>Clytiidae</taxon>
        <taxon>Clytia</taxon>
    </lineage>
</organism>
<dbReference type="SMART" id="SM00298">
    <property type="entry name" value="CHROMO"/>
    <property type="match status" value="1"/>
</dbReference>
<evidence type="ECO:0000313" key="4">
    <source>
        <dbReference type="EnsemblMetazoa" id="CLYHEMP001284.1"/>
    </source>
</evidence>
<dbReference type="InterPro" id="IPR000953">
    <property type="entry name" value="Chromo/chromo_shadow_dom"/>
</dbReference>
<dbReference type="Proteomes" id="UP000594262">
    <property type="component" value="Unplaced"/>
</dbReference>
<evidence type="ECO:0000259" key="3">
    <source>
        <dbReference type="PROSITE" id="PS50013"/>
    </source>
</evidence>
<reference evidence="4" key="1">
    <citation type="submission" date="2021-01" db="UniProtKB">
        <authorList>
            <consortium name="EnsemblMetazoa"/>
        </authorList>
    </citation>
    <scope>IDENTIFICATION</scope>
</reference>
<dbReference type="CDD" id="cd00024">
    <property type="entry name" value="CD_CSD"/>
    <property type="match status" value="1"/>
</dbReference>
<dbReference type="AlphaFoldDB" id="A0A7M5V2H9"/>
<proteinExistence type="predicted"/>
<name>A0A7M5V2H9_9CNID</name>
<dbReference type="InterPro" id="IPR023779">
    <property type="entry name" value="Chromodomain_CS"/>
</dbReference>
<sequence>MSQRLKQKAPVYYKGLNNSSTATELEILDTGRKRNNKNVYRAEEVLAEKKIGKRTYYLVKWYGWGSDDCTWEPTQNLLDVRLLHFWEHPAPDMRQVDYYVERLLSCFETALKERLRSVKVLDFPVAIFRYLFHGRGVDKKRGNKSLNEEDFDPHWFPNNWHSGLINKRGTKRIILFPVVVRSFLSKSPKLYQKYKSGEVREKKQRIIQRLSVTIFKDTFNSY</sequence>